<evidence type="ECO:0000313" key="2">
    <source>
        <dbReference type="EMBL" id="RSU07020.1"/>
    </source>
</evidence>
<dbReference type="AlphaFoldDB" id="A0A430AGJ3"/>
<dbReference type="EMBL" id="NGJZ01000002">
    <property type="protein sequence ID" value="RSU07020.1"/>
    <property type="molecule type" value="Genomic_DNA"/>
</dbReference>
<comment type="caution">
    <text evidence="2">The sequence shown here is derived from an EMBL/GenBank/DDBJ whole genome shotgun (WGS) entry which is preliminary data.</text>
</comment>
<reference evidence="2 3" key="1">
    <citation type="submission" date="2017-05" db="EMBL/GenBank/DDBJ databases">
        <title>Vagococcus spp. assemblies.</title>
        <authorList>
            <person name="Gulvik C.A."/>
        </authorList>
    </citation>
    <scope>NUCLEOTIDE SEQUENCE [LARGE SCALE GENOMIC DNA]</scope>
    <source>
        <strain evidence="2 3">DSM 24756</strain>
    </source>
</reference>
<evidence type="ECO:0000313" key="3">
    <source>
        <dbReference type="Proteomes" id="UP000288669"/>
    </source>
</evidence>
<evidence type="ECO:0000256" key="1">
    <source>
        <dbReference type="SAM" id="Phobius"/>
    </source>
</evidence>
<keyword evidence="3" id="KW-1185">Reference proteome</keyword>
<protein>
    <submittedName>
        <fullName evidence="2">Uncharacterized protein</fullName>
    </submittedName>
</protein>
<gene>
    <name evidence="2" type="ORF">CBF30_07110</name>
</gene>
<dbReference type="RefSeq" id="WP_126824335.1">
    <property type="nucleotide sequence ID" value="NZ_JBHLWU010000002.1"/>
</dbReference>
<organism evidence="2 3">
    <name type="scientific">Vagococcus entomophilus</name>
    <dbReference type="NCBI Taxonomy" id="1160095"/>
    <lineage>
        <taxon>Bacteria</taxon>
        <taxon>Bacillati</taxon>
        <taxon>Bacillota</taxon>
        <taxon>Bacilli</taxon>
        <taxon>Lactobacillales</taxon>
        <taxon>Enterococcaceae</taxon>
        <taxon>Vagococcus</taxon>
    </lineage>
</organism>
<dbReference type="Proteomes" id="UP000288669">
    <property type="component" value="Unassembled WGS sequence"/>
</dbReference>
<keyword evidence="1" id="KW-0472">Membrane</keyword>
<name>A0A430AGJ3_9ENTE</name>
<feature type="transmembrane region" description="Helical" evidence="1">
    <location>
        <begin position="12"/>
        <end position="34"/>
    </location>
</feature>
<keyword evidence="1" id="KW-0812">Transmembrane</keyword>
<keyword evidence="1" id="KW-1133">Transmembrane helix</keyword>
<sequence length="117" mass="13632">MADCKKHKGSLLVSTVGIFCITLLLFLAITADYYRKSLFVYQTIWYYKLRIMENMSVQQLREQSAKDLAKSSYDQKYIFVDGEVEVSYNNQIFHLCTKAKGKSYQLKKEIPLAQLLN</sequence>
<proteinExistence type="predicted"/>
<accession>A0A430AGJ3</accession>